<evidence type="ECO:0000259" key="7">
    <source>
        <dbReference type="Pfam" id="PF26002"/>
    </source>
</evidence>
<dbReference type="PANTHER" id="PTHR30386:SF28">
    <property type="entry name" value="EXPORTED PROTEIN"/>
    <property type="match status" value="1"/>
</dbReference>
<dbReference type="PRINTS" id="PR01490">
    <property type="entry name" value="RTXTOXIND"/>
</dbReference>
<organism evidence="8 9">
    <name type="scientific">Jeongeupia chitinilytica</name>
    <dbReference type="NCBI Taxonomy" id="1041641"/>
    <lineage>
        <taxon>Bacteria</taxon>
        <taxon>Pseudomonadati</taxon>
        <taxon>Pseudomonadota</taxon>
        <taxon>Betaproteobacteria</taxon>
        <taxon>Neisseriales</taxon>
        <taxon>Chitinibacteraceae</taxon>
        <taxon>Jeongeupia</taxon>
    </lineage>
</organism>
<dbReference type="Gene3D" id="2.40.50.100">
    <property type="match status" value="1"/>
</dbReference>
<evidence type="ECO:0000256" key="3">
    <source>
        <dbReference type="ARBA" id="ARBA00022448"/>
    </source>
</evidence>
<comment type="caution">
    <text evidence="8">The sequence shown here is derived from an EMBL/GenBank/DDBJ whole genome shotgun (WGS) entry which is preliminary data.</text>
</comment>
<keyword evidence="4" id="KW-0812">Transmembrane</keyword>
<dbReference type="Gene3D" id="2.40.30.170">
    <property type="match status" value="1"/>
</dbReference>
<sequence length="375" mass="41658">MLVIALVFMVTLTSYTRKISVQGSLQPDHGELKVLATSSGIVMEIKAREGARVTARQSLFSISNERFAKAPVQESLSRSVEDKISSLEKERSLDAESVMNKRNALHEKMATLKASSTLLQEKRVVQERKFEIINQSYRKQIELKSSGFISELGLKQKEQELIDQEAHLVDLKKAALELDSEMKSVLAQDQALSLAQKKEQGELQRVIGSAKTDLIQSEANQEASIIAPLTGELVSLLVMKGQFVAPGQLLASIYPDGATLEAVLYVPSAAIGFVKKGSVVNLKYDSYPYQKFGSPKGRVKMISKIAIASAELKNEMINRGFFYKVLVELPRQSIDTYGIKSELRAGMAVQAEIEVETRRLYEWVLDPIFSLKEDA</sequence>
<evidence type="ECO:0000256" key="6">
    <source>
        <dbReference type="ARBA" id="ARBA00023136"/>
    </source>
</evidence>
<feature type="domain" description="AprE-like beta-barrel" evidence="7">
    <location>
        <begin position="264"/>
        <end position="355"/>
    </location>
</feature>
<evidence type="ECO:0000256" key="2">
    <source>
        <dbReference type="ARBA" id="ARBA00009477"/>
    </source>
</evidence>
<keyword evidence="3" id="KW-0813">Transport</keyword>
<keyword evidence="5" id="KW-1133">Transmembrane helix</keyword>
<comment type="subcellular location">
    <subcellularLocation>
        <location evidence="1">Membrane</location>
        <topology evidence="1">Single-pass membrane protein</topology>
    </subcellularLocation>
</comment>
<evidence type="ECO:0000256" key="5">
    <source>
        <dbReference type="ARBA" id="ARBA00022989"/>
    </source>
</evidence>
<reference evidence="9" key="1">
    <citation type="journal article" date="2019" name="Int. J. Syst. Evol. Microbiol.">
        <title>The Global Catalogue of Microorganisms (GCM) 10K type strain sequencing project: providing services to taxonomists for standard genome sequencing and annotation.</title>
        <authorList>
            <consortium name="The Broad Institute Genomics Platform"/>
            <consortium name="The Broad Institute Genome Sequencing Center for Infectious Disease"/>
            <person name="Wu L."/>
            <person name="Ma J."/>
        </authorList>
    </citation>
    <scope>NUCLEOTIDE SEQUENCE [LARGE SCALE GENOMIC DNA]</scope>
    <source>
        <strain evidence="9">KCTC 23701</strain>
    </source>
</reference>
<dbReference type="InterPro" id="IPR058982">
    <property type="entry name" value="Beta-barrel_AprE"/>
</dbReference>
<name>A0ABQ3H4S8_9NEIS</name>
<dbReference type="InterPro" id="IPR006144">
    <property type="entry name" value="Secretion_HlyD_CS"/>
</dbReference>
<dbReference type="Pfam" id="PF26002">
    <property type="entry name" value="Beta-barrel_AprE"/>
    <property type="match status" value="1"/>
</dbReference>
<keyword evidence="6" id="KW-0472">Membrane</keyword>
<comment type="similarity">
    <text evidence="2">Belongs to the membrane fusion protein (MFP) (TC 8.A.1) family.</text>
</comment>
<evidence type="ECO:0000313" key="8">
    <source>
        <dbReference type="EMBL" id="GHD69313.1"/>
    </source>
</evidence>
<dbReference type="PROSITE" id="PS00543">
    <property type="entry name" value="HLYD_FAMILY"/>
    <property type="match status" value="1"/>
</dbReference>
<dbReference type="EMBL" id="BMYO01000011">
    <property type="protein sequence ID" value="GHD69313.1"/>
    <property type="molecule type" value="Genomic_DNA"/>
</dbReference>
<evidence type="ECO:0000256" key="1">
    <source>
        <dbReference type="ARBA" id="ARBA00004167"/>
    </source>
</evidence>
<accession>A0ABQ3H4S8</accession>
<dbReference type="Proteomes" id="UP000604737">
    <property type="component" value="Unassembled WGS sequence"/>
</dbReference>
<gene>
    <name evidence="8" type="ORF">GCM10007350_35930</name>
</gene>
<evidence type="ECO:0000313" key="9">
    <source>
        <dbReference type="Proteomes" id="UP000604737"/>
    </source>
</evidence>
<evidence type="ECO:0000256" key="4">
    <source>
        <dbReference type="ARBA" id="ARBA00022692"/>
    </source>
</evidence>
<protein>
    <recommendedName>
        <fullName evidence="7">AprE-like beta-barrel domain-containing protein</fullName>
    </recommendedName>
</protein>
<proteinExistence type="inferred from homology"/>
<keyword evidence="9" id="KW-1185">Reference proteome</keyword>
<dbReference type="PANTHER" id="PTHR30386">
    <property type="entry name" value="MEMBRANE FUSION SUBUNIT OF EMRAB-TOLC MULTIDRUG EFFLUX PUMP"/>
    <property type="match status" value="1"/>
</dbReference>
<dbReference type="InterPro" id="IPR050739">
    <property type="entry name" value="MFP"/>
</dbReference>